<keyword evidence="2" id="KW-0472">Membrane</keyword>
<reference evidence="3 4" key="1">
    <citation type="submission" date="2012-02" db="EMBL/GenBank/DDBJ databases">
        <title>Whole genome shotgun sequence of Mobilicoccus pelagius NBRC 104925.</title>
        <authorList>
            <person name="Yoshida Y."/>
            <person name="Hosoyama A."/>
            <person name="Tsuchikane K."/>
            <person name="Katsumata H."/>
            <person name="Yamazaki S."/>
            <person name="Fujita N."/>
        </authorList>
    </citation>
    <scope>NUCLEOTIDE SEQUENCE [LARGE SCALE GENOMIC DNA]</scope>
    <source>
        <strain evidence="3 4">NBRC 104925</strain>
    </source>
</reference>
<dbReference type="PANTHER" id="PTHR36111">
    <property type="entry name" value="INNER MEMBRANE PROTEIN-RELATED"/>
    <property type="match status" value="1"/>
</dbReference>
<proteinExistence type="predicted"/>
<dbReference type="AlphaFoldDB" id="H5UTS0"/>
<feature type="transmembrane region" description="Helical" evidence="2">
    <location>
        <begin position="220"/>
        <end position="244"/>
    </location>
</feature>
<evidence type="ECO:0000256" key="1">
    <source>
        <dbReference type="SAM" id="MobiDB-lite"/>
    </source>
</evidence>
<feature type="transmembrane region" description="Helical" evidence="2">
    <location>
        <begin position="6"/>
        <end position="29"/>
    </location>
</feature>
<sequence length="311" mass="31163">MAGMDASIPGLGTLVNTVAVAAGALLGMGAGHRFSERTRTIVTDCLGLVTLLMAALSAMSVTSPALAADVGASAPVLIVLGSLVLGGVVGSALRIEDRLEGLAGTVRDAVAARLRRRRTATGSAATTTAPRARTTGMTAAGATAAQPVDRATPPVADDTAVDTADDTDDGTAAEARERFIEGWLTATLLFCVGPLTILGSINDGLGRGIDQLAVKSALDFFASIAFASTFGVGVLASAVSVLVVQGGLTLVGMLLGAVMPESQIMALTATGGLLLVGIAFRLLDVKHIRVGDLLPALVVAPLLTAAVAAFH</sequence>
<dbReference type="EMBL" id="BAFE01000073">
    <property type="protein sequence ID" value="GAB49128.1"/>
    <property type="molecule type" value="Genomic_DNA"/>
</dbReference>
<feature type="compositionally biased region" description="Acidic residues" evidence="1">
    <location>
        <begin position="159"/>
        <end position="168"/>
    </location>
</feature>
<name>H5UTS0_9MICO</name>
<dbReference type="eggNOG" id="COG1811">
    <property type="taxonomic scope" value="Bacteria"/>
</dbReference>
<feature type="transmembrane region" description="Helical" evidence="2">
    <location>
        <begin position="290"/>
        <end position="310"/>
    </location>
</feature>
<evidence type="ECO:0008006" key="5">
    <source>
        <dbReference type="Google" id="ProtNLM"/>
    </source>
</evidence>
<dbReference type="Proteomes" id="UP000004367">
    <property type="component" value="Unassembled WGS sequence"/>
</dbReference>
<organism evidence="3 4">
    <name type="scientific">Mobilicoccus pelagius NBRC 104925</name>
    <dbReference type="NCBI Taxonomy" id="1089455"/>
    <lineage>
        <taxon>Bacteria</taxon>
        <taxon>Bacillati</taxon>
        <taxon>Actinomycetota</taxon>
        <taxon>Actinomycetes</taxon>
        <taxon>Micrococcales</taxon>
        <taxon>Dermatophilaceae</taxon>
        <taxon>Mobilicoccus</taxon>
    </lineage>
</organism>
<accession>H5UTS0</accession>
<keyword evidence="2" id="KW-0812">Transmembrane</keyword>
<feature type="transmembrane region" description="Helical" evidence="2">
    <location>
        <begin position="41"/>
        <end position="60"/>
    </location>
</feature>
<feature type="transmembrane region" description="Helical" evidence="2">
    <location>
        <begin position="72"/>
        <end position="93"/>
    </location>
</feature>
<comment type="caution">
    <text evidence="3">The sequence shown here is derived from an EMBL/GenBank/DDBJ whole genome shotgun (WGS) entry which is preliminary data.</text>
</comment>
<gene>
    <name evidence="3" type="ORF">MOPEL_096_01360</name>
</gene>
<evidence type="ECO:0000256" key="2">
    <source>
        <dbReference type="SAM" id="Phobius"/>
    </source>
</evidence>
<dbReference type="Pfam" id="PF04474">
    <property type="entry name" value="DUF554"/>
    <property type="match status" value="2"/>
</dbReference>
<keyword evidence="4" id="KW-1185">Reference proteome</keyword>
<feature type="transmembrane region" description="Helical" evidence="2">
    <location>
        <begin position="264"/>
        <end position="283"/>
    </location>
</feature>
<evidence type="ECO:0000313" key="3">
    <source>
        <dbReference type="EMBL" id="GAB49128.1"/>
    </source>
</evidence>
<feature type="region of interest" description="Disordered" evidence="1">
    <location>
        <begin position="135"/>
        <end position="168"/>
    </location>
</feature>
<feature type="compositionally biased region" description="Low complexity" evidence="1">
    <location>
        <begin position="135"/>
        <end position="158"/>
    </location>
</feature>
<protein>
    <recommendedName>
        <fullName evidence="5">Membrane protein YdfK</fullName>
    </recommendedName>
</protein>
<dbReference type="PANTHER" id="PTHR36111:SF2">
    <property type="entry name" value="INNER MEMBRANE PROTEIN"/>
    <property type="match status" value="1"/>
</dbReference>
<evidence type="ECO:0000313" key="4">
    <source>
        <dbReference type="Proteomes" id="UP000004367"/>
    </source>
</evidence>
<dbReference type="InterPro" id="IPR007563">
    <property type="entry name" value="DUF554"/>
</dbReference>
<keyword evidence="2" id="KW-1133">Transmembrane helix</keyword>